<evidence type="ECO:0000259" key="2">
    <source>
        <dbReference type="Pfam" id="PF22589"/>
    </source>
</evidence>
<organism evidence="5">
    <name type="scientific">Schistocephalus solidus</name>
    <name type="common">Tapeworm</name>
    <dbReference type="NCBI Taxonomy" id="70667"/>
    <lineage>
        <taxon>Eukaryota</taxon>
        <taxon>Metazoa</taxon>
        <taxon>Spiralia</taxon>
        <taxon>Lophotrochozoa</taxon>
        <taxon>Platyhelminthes</taxon>
        <taxon>Cestoda</taxon>
        <taxon>Eucestoda</taxon>
        <taxon>Diphyllobothriidea</taxon>
        <taxon>Diphyllobothriidae</taxon>
        <taxon>Schistocephalus</taxon>
    </lineage>
</organism>
<reference evidence="3 4" key="2">
    <citation type="submission" date="2018-11" db="EMBL/GenBank/DDBJ databases">
        <authorList>
            <consortium name="Pathogen Informatics"/>
        </authorList>
    </citation>
    <scope>NUCLEOTIDE SEQUENCE [LARGE SCALE GENOMIC DNA]</scope>
    <source>
        <strain evidence="3 4">NST_G2</strain>
    </source>
</reference>
<feature type="coiled-coil region" evidence="1">
    <location>
        <begin position="56"/>
        <end position="89"/>
    </location>
</feature>
<keyword evidence="4" id="KW-1185">Reference proteome</keyword>
<name>A0A183SP70_SCHSO</name>
<dbReference type="AlphaFoldDB" id="A0A183SP70"/>
<dbReference type="PANTHER" id="PTHR35826:SF1">
    <property type="entry name" value="PROTEIN ATP6V1FNB-LIKE"/>
    <property type="match status" value="1"/>
</dbReference>
<accession>A0A183SP70</accession>
<reference evidence="5" key="1">
    <citation type="submission" date="2016-06" db="UniProtKB">
        <authorList>
            <consortium name="WormBaseParasite"/>
        </authorList>
    </citation>
    <scope>IDENTIFICATION</scope>
</reference>
<dbReference type="WBParaSite" id="SSLN_0000621101-mRNA-1">
    <property type="protein sequence ID" value="SSLN_0000621101-mRNA-1"/>
    <property type="gene ID" value="SSLN_0000621101"/>
</dbReference>
<dbReference type="OrthoDB" id="410807at2759"/>
<evidence type="ECO:0000313" key="3">
    <source>
        <dbReference type="EMBL" id="VDL92403.1"/>
    </source>
</evidence>
<dbReference type="PANTHER" id="PTHR35826">
    <property type="entry name" value="PROTEIN ATP6V1FNB-LIKE"/>
    <property type="match status" value="1"/>
</dbReference>
<keyword evidence="1" id="KW-0175">Coiled coil</keyword>
<evidence type="ECO:0000256" key="1">
    <source>
        <dbReference type="SAM" id="Coils"/>
    </source>
</evidence>
<dbReference type="InterPro" id="IPR054323">
    <property type="entry name" value="SPMIP1_C"/>
</dbReference>
<feature type="domain" description="Sperm microtubule inner protein 1 C-terminal" evidence="2">
    <location>
        <begin position="72"/>
        <end position="192"/>
    </location>
</feature>
<dbReference type="EMBL" id="UYSU01033502">
    <property type="protein sequence ID" value="VDL92403.1"/>
    <property type="molecule type" value="Genomic_DNA"/>
</dbReference>
<gene>
    <name evidence="3" type="ORF">SSLN_LOCUS6018</name>
</gene>
<proteinExistence type="predicted"/>
<protein>
    <submittedName>
        <fullName evidence="5">Cilia- and flagella-associated protein 36</fullName>
    </submittedName>
</protein>
<evidence type="ECO:0000313" key="5">
    <source>
        <dbReference type="WBParaSite" id="SSLN_0000621101-mRNA-1"/>
    </source>
</evidence>
<dbReference type="Pfam" id="PF22589">
    <property type="entry name" value="SPMIP1"/>
    <property type="match status" value="1"/>
</dbReference>
<sequence>MAVRQTTQDSRFTEFLRLLVRKEDDVALKFFLNNQDKLLTEEACGPMSKLFKKRLADQAEEDKEYAKIVIEAEERRKRLKEEYTKKADEFEARRRRCDTAGMEQLDMRPASPPTRHLLYTGVSSEGLGRTQYLKVRNRQGPDEKFGMKLSSAWNIGWRLSDSISLNDIKKSQFARTSVMQNTVYGLNGIPFSPIEEDRRVWYN</sequence>
<dbReference type="Proteomes" id="UP000275846">
    <property type="component" value="Unassembled WGS sequence"/>
</dbReference>
<evidence type="ECO:0000313" key="4">
    <source>
        <dbReference type="Proteomes" id="UP000275846"/>
    </source>
</evidence>